<comment type="similarity">
    <text evidence="7">Belongs to the AP2/ERF transcription factor family. ERF subfamily.</text>
</comment>
<dbReference type="InterPro" id="IPR036955">
    <property type="entry name" value="AP2/ERF_dom_sf"/>
</dbReference>
<reference evidence="10" key="1">
    <citation type="journal article" date="2016" name="J. Plant Physiol.">
        <title>Novel DREB A-5 subgroup transcription factors from desert moss (Syntrichia caninervis) confers multiple abiotic stress tolerance to yeast.</title>
        <authorList>
            <person name="Li H."/>
            <person name="Zhang D."/>
            <person name="Li X."/>
            <person name="Guan K."/>
            <person name="Yang H."/>
        </authorList>
    </citation>
    <scope>NUCLEOTIDE SEQUENCE</scope>
</reference>
<feature type="compositionally biased region" description="Polar residues" evidence="8">
    <location>
        <begin position="150"/>
        <end position="167"/>
    </location>
</feature>
<feature type="domain" description="AP2/ERF" evidence="9">
    <location>
        <begin position="272"/>
        <end position="330"/>
    </location>
</feature>
<dbReference type="Gene3D" id="3.30.730.10">
    <property type="entry name" value="AP2/ERF domain"/>
    <property type="match status" value="1"/>
</dbReference>
<keyword evidence="4" id="KW-0010">Activator</keyword>
<keyword evidence="5" id="KW-0804">Transcription</keyword>
<dbReference type="InterPro" id="IPR001471">
    <property type="entry name" value="AP2/ERF_dom"/>
</dbReference>
<organism evidence="10">
    <name type="scientific">Syntrichia caninervis</name>
    <dbReference type="NCBI Taxonomy" id="200751"/>
    <lineage>
        <taxon>Eukaryota</taxon>
        <taxon>Viridiplantae</taxon>
        <taxon>Streptophyta</taxon>
        <taxon>Embryophyta</taxon>
        <taxon>Bryophyta</taxon>
        <taxon>Bryophytina</taxon>
        <taxon>Bryopsida</taxon>
        <taxon>Dicranidae</taxon>
        <taxon>Pottiales</taxon>
        <taxon>Pottiaceae</taxon>
        <taxon>Syntrichia</taxon>
    </lineage>
</organism>
<evidence type="ECO:0000259" key="9">
    <source>
        <dbReference type="PROSITE" id="PS51032"/>
    </source>
</evidence>
<dbReference type="InterPro" id="IPR016177">
    <property type="entry name" value="DNA-bd_dom_sf"/>
</dbReference>
<evidence type="ECO:0000256" key="6">
    <source>
        <dbReference type="ARBA" id="ARBA00023242"/>
    </source>
</evidence>
<dbReference type="InterPro" id="IPR045277">
    <property type="entry name" value="DRE1A-I"/>
</dbReference>
<dbReference type="PANTHER" id="PTHR31839">
    <property type="entry name" value="DEHYDRATION-RESPONSIVE ELEMENT-BINDING PROTEIN 1D"/>
    <property type="match status" value="1"/>
</dbReference>
<dbReference type="PROSITE" id="PS51032">
    <property type="entry name" value="AP2_ERF"/>
    <property type="match status" value="1"/>
</dbReference>
<dbReference type="PANTHER" id="PTHR31839:SF2">
    <property type="entry name" value="DEHYDRATION-RESPONSIVE ELEMENT-BINDING PROTEIN 1D"/>
    <property type="match status" value="1"/>
</dbReference>
<comment type="subcellular location">
    <subcellularLocation>
        <location evidence="1">Nucleus</location>
    </subcellularLocation>
</comment>
<evidence type="ECO:0000256" key="1">
    <source>
        <dbReference type="ARBA" id="ARBA00004123"/>
    </source>
</evidence>
<keyword evidence="2" id="KW-0805">Transcription regulation</keyword>
<evidence type="ECO:0000256" key="3">
    <source>
        <dbReference type="ARBA" id="ARBA00023125"/>
    </source>
</evidence>
<dbReference type="GO" id="GO:0005634">
    <property type="term" value="C:nucleus"/>
    <property type="evidence" value="ECO:0007669"/>
    <property type="project" value="UniProtKB-SubCell"/>
</dbReference>
<name>A0A144LHG7_9BRYO</name>
<dbReference type="GO" id="GO:0003677">
    <property type="term" value="F:DNA binding"/>
    <property type="evidence" value="ECO:0007669"/>
    <property type="project" value="UniProtKB-KW"/>
</dbReference>
<dbReference type="AlphaFoldDB" id="A0A144LHG7"/>
<keyword evidence="3" id="KW-0238">DNA-binding</keyword>
<feature type="compositionally biased region" description="Acidic residues" evidence="8">
    <location>
        <begin position="169"/>
        <end position="183"/>
    </location>
</feature>
<gene>
    <name evidence="10" type="primary">DREB5-10</name>
</gene>
<protein>
    <submittedName>
        <fullName evidence="10">Dehydration-responsive element-binding protein 5-10</fullName>
    </submittedName>
</protein>
<dbReference type="SUPFAM" id="SSF54171">
    <property type="entry name" value="DNA-binding domain"/>
    <property type="match status" value="1"/>
</dbReference>
<proteinExistence type="evidence at transcript level"/>
<evidence type="ECO:0000256" key="7">
    <source>
        <dbReference type="ARBA" id="ARBA00024343"/>
    </source>
</evidence>
<evidence type="ECO:0000313" key="10">
    <source>
        <dbReference type="EMBL" id="AMT92118.1"/>
    </source>
</evidence>
<sequence>MAGEEAPSTLCRIWSAITPLMRFKNKIREHLWASSLLNDPDLHRETETASTLPEQHYYDASSQAFEAASPPAVTASFYDNPGDLATQLQAMQRNAHAEPEVYMSLDDFPVELISQPISADSYHRSTSEPISEDSYDRSISEPISEDSYDRSMSQPISEDSYLRSMSQPIEEDFTSDGADDDQSSEMMDTGAESSDLRRESSAEEWQQIMFFRHFFGMDSTVPPVPGWTVVVGIVSVFKRITGLIRQRRQERAQNQVAVVPRPRRRRAVVVTRYKGIRPRNGKWVSEIRIGGTKEKVWLGSYNTEKEAALAFDAGKHHCSLLRRTRGFNFNDSPRFLGPPQRFEHLTSEKRKENIKRLAEEHALTYASADIR</sequence>
<evidence type="ECO:0000256" key="4">
    <source>
        <dbReference type="ARBA" id="ARBA00023159"/>
    </source>
</evidence>
<evidence type="ECO:0000256" key="2">
    <source>
        <dbReference type="ARBA" id="ARBA00023015"/>
    </source>
</evidence>
<dbReference type="GO" id="GO:0003700">
    <property type="term" value="F:DNA-binding transcription factor activity"/>
    <property type="evidence" value="ECO:0007669"/>
    <property type="project" value="InterPro"/>
</dbReference>
<dbReference type="EMBL" id="KU613418">
    <property type="protein sequence ID" value="AMT92118.1"/>
    <property type="molecule type" value="mRNA"/>
</dbReference>
<dbReference type="SMART" id="SM00380">
    <property type="entry name" value="AP2"/>
    <property type="match status" value="1"/>
</dbReference>
<feature type="region of interest" description="Disordered" evidence="8">
    <location>
        <begin position="119"/>
        <end position="199"/>
    </location>
</feature>
<accession>A0A144LHG7</accession>
<evidence type="ECO:0000256" key="5">
    <source>
        <dbReference type="ARBA" id="ARBA00023163"/>
    </source>
</evidence>
<dbReference type="CDD" id="cd00018">
    <property type="entry name" value="AP2"/>
    <property type="match status" value="1"/>
</dbReference>
<keyword evidence="6" id="KW-0539">Nucleus</keyword>
<evidence type="ECO:0000256" key="8">
    <source>
        <dbReference type="SAM" id="MobiDB-lite"/>
    </source>
</evidence>